<dbReference type="GO" id="GO:0016787">
    <property type="term" value="F:hydrolase activity"/>
    <property type="evidence" value="ECO:0007669"/>
    <property type="project" value="UniProtKB-KW"/>
</dbReference>
<feature type="chain" id="PRO_5033004762" evidence="1">
    <location>
        <begin position="22"/>
        <end position="297"/>
    </location>
</feature>
<keyword evidence="1" id="KW-0732">Signal</keyword>
<dbReference type="Proteomes" id="UP000563094">
    <property type="component" value="Unassembled WGS sequence"/>
</dbReference>
<dbReference type="Gene3D" id="2.60.40.1120">
    <property type="entry name" value="Carboxypeptidase-like, regulatory domain"/>
    <property type="match status" value="1"/>
</dbReference>
<accession>A0A839GLB2</accession>
<dbReference type="AlphaFoldDB" id="A0A839GLB2"/>
<dbReference type="Pfam" id="PF13715">
    <property type="entry name" value="CarbopepD_reg_2"/>
    <property type="match status" value="1"/>
</dbReference>
<proteinExistence type="predicted"/>
<organism evidence="2 3">
    <name type="scientific">Rufibacter quisquiliarum</name>
    <dbReference type="NCBI Taxonomy" id="1549639"/>
    <lineage>
        <taxon>Bacteria</taxon>
        <taxon>Pseudomonadati</taxon>
        <taxon>Bacteroidota</taxon>
        <taxon>Cytophagia</taxon>
        <taxon>Cytophagales</taxon>
        <taxon>Hymenobacteraceae</taxon>
        <taxon>Rufibacter</taxon>
    </lineage>
</organism>
<keyword evidence="2" id="KW-0378">Hydrolase</keyword>
<dbReference type="EMBL" id="JACJIQ010000001">
    <property type="protein sequence ID" value="MBA9075766.1"/>
    <property type="molecule type" value="Genomic_DNA"/>
</dbReference>
<feature type="signal peptide" evidence="1">
    <location>
        <begin position="1"/>
        <end position="21"/>
    </location>
</feature>
<evidence type="ECO:0000256" key="1">
    <source>
        <dbReference type="SAM" id="SignalP"/>
    </source>
</evidence>
<keyword evidence="3" id="KW-1185">Reference proteome</keyword>
<protein>
    <submittedName>
        <fullName evidence="2">5-hydroxyisourate hydrolase-like protein (Transthyretin family)</fullName>
    </submittedName>
</protein>
<sequence length="297" mass="33077">MNKKAFLLLCLLLAVAGTGFAQTKGLVVDKATKKPVPYANIWVENENLGTTGNEKGEFLFPSVLPKDKTLIISCLGYERRRVSVVGNYLRVELTPAAISLQEVTVRKNTRRQKRILNRLDANTEFTFGSNGVPWMVAQYFPNQPTYTATPFLDEIALVTSSNIKNASFKMRLLQVTEDGKPGQDLLPVPLLAVAPKGIKTVKLDLSQYNLQLPPKGVFVAFEWLIIPRNRYQNTDPETGLPFASSSVSYEPSVRSYKPSDKAHNGWIYDKGQWLSTNVSEAEAISLAKPHFQLTLSD</sequence>
<comment type="caution">
    <text evidence="2">The sequence shown here is derived from an EMBL/GenBank/DDBJ whole genome shotgun (WGS) entry which is preliminary data.</text>
</comment>
<dbReference type="SUPFAM" id="SSF49464">
    <property type="entry name" value="Carboxypeptidase regulatory domain-like"/>
    <property type="match status" value="1"/>
</dbReference>
<evidence type="ECO:0000313" key="3">
    <source>
        <dbReference type="Proteomes" id="UP000563094"/>
    </source>
</evidence>
<name>A0A839GLB2_9BACT</name>
<dbReference type="InterPro" id="IPR008969">
    <property type="entry name" value="CarboxyPept-like_regulatory"/>
</dbReference>
<reference evidence="2 3" key="1">
    <citation type="submission" date="2020-08" db="EMBL/GenBank/DDBJ databases">
        <title>Genomic Encyclopedia of Type Strains, Phase IV (KMG-IV): sequencing the most valuable type-strain genomes for metagenomic binning, comparative biology and taxonomic classification.</title>
        <authorList>
            <person name="Goeker M."/>
        </authorList>
    </citation>
    <scope>NUCLEOTIDE SEQUENCE [LARGE SCALE GENOMIC DNA]</scope>
    <source>
        <strain evidence="2 3">DSM 29854</strain>
    </source>
</reference>
<dbReference type="RefSeq" id="WP_066834538.1">
    <property type="nucleotide sequence ID" value="NZ_JACJIQ010000001.1"/>
</dbReference>
<gene>
    <name evidence="2" type="ORF">FHS90_000463</name>
</gene>
<evidence type="ECO:0000313" key="2">
    <source>
        <dbReference type="EMBL" id="MBA9075766.1"/>
    </source>
</evidence>